<evidence type="ECO:0000259" key="7">
    <source>
        <dbReference type="Pfam" id="PF17917"/>
    </source>
</evidence>
<name>A0AAV3P4F9_LITER</name>
<accession>A0AAV3P4F9</accession>
<organism evidence="8 9">
    <name type="scientific">Lithospermum erythrorhizon</name>
    <name type="common">Purple gromwell</name>
    <name type="synonym">Lithospermum officinale var. erythrorhizon</name>
    <dbReference type="NCBI Taxonomy" id="34254"/>
    <lineage>
        <taxon>Eukaryota</taxon>
        <taxon>Viridiplantae</taxon>
        <taxon>Streptophyta</taxon>
        <taxon>Embryophyta</taxon>
        <taxon>Tracheophyta</taxon>
        <taxon>Spermatophyta</taxon>
        <taxon>Magnoliopsida</taxon>
        <taxon>eudicotyledons</taxon>
        <taxon>Gunneridae</taxon>
        <taxon>Pentapetalae</taxon>
        <taxon>asterids</taxon>
        <taxon>lamiids</taxon>
        <taxon>Boraginales</taxon>
        <taxon>Boraginaceae</taxon>
        <taxon>Boraginoideae</taxon>
        <taxon>Lithospermeae</taxon>
        <taxon>Lithospermum</taxon>
    </lineage>
</organism>
<evidence type="ECO:0000256" key="3">
    <source>
        <dbReference type="ARBA" id="ARBA00022722"/>
    </source>
</evidence>
<gene>
    <name evidence="8" type="ORF">LIER_06463</name>
</gene>
<dbReference type="GO" id="GO:0016787">
    <property type="term" value="F:hydrolase activity"/>
    <property type="evidence" value="ECO:0007669"/>
    <property type="project" value="UniProtKB-KW"/>
</dbReference>
<reference evidence="8 9" key="1">
    <citation type="submission" date="2024-01" db="EMBL/GenBank/DDBJ databases">
        <title>The complete chloroplast genome sequence of Lithospermum erythrorhizon: insights into the phylogenetic relationship among Boraginaceae species and the maternal lineages of purple gromwells.</title>
        <authorList>
            <person name="Okada T."/>
            <person name="Watanabe K."/>
        </authorList>
    </citation>
    <scope>NUCLEOTIDE SEQUENCE [LARGE SCALE GENOMIC DNA]</scope>
</reference>
<evidence type="ECO:0000256" key="6">
    <source>
        <dbReference type="ARBA" id="ARBA00022918"/>
    </source>
</evidence>
<dbReference type="AlphaFoldDB" id="A0AAV3P4F9"/>
<evidence type="ECO:0000256" key="5">
    <source>
        <dbReference type="ARBA" id="ARBA00022801"/>
    </source>
</evidence>
<evidence type="ECO:0000256" key="1">
    <source>
        <dbReference type="ARBA" id="ARBA00022679"/>
    </source>
</evidence>
<dbReference type="PANTHER" id="PTHR48475:SF2">
    <property type="entry name" value="RIBONUCLEASE H"/>
    <property type="match status" value="1"/>
</dbReference>
<keyword evidence="5" id="KW-0378">Hydrolase</keyword>
<evidence type="ECO:0000256" key="2">
    <source>
        <dbReference type="ARBA" id="ARBA00022695"/>
    </source>
</evidence>
<keyword evidence="3" id="KW-0540">Nuclease</keyword>
<dbReference type="Proteomes" id="UP001454036">
    <property type="component" value="Unassembled WGS sequence"/>
</dbReference>
<comment type="caution">
    <text evidence="8">The sequence shown here is derived from an EMBL/GenBank/DDBJ whole genome shotgun (WGS) entry which is preliminary data.</text>
</comment>
<feature type="domain" description="Reverse transcriptase RNase H-like" evidence="7">
    <location>
        <begin position="3"/>
        <end position="60"/>
    </location>
</feature>
<keyword evidence="1" id="KW-0808">Transferase</keyword>
<proteinExistence type="predicted"/>
<sequence>MEEDKVRRPVYYVSRVMRGAEKRYPQTEKFVYALIIAVRKLKPYFEAHPLEVVTDQPLRKFWRTPIGPDGKLESPWEGPYIIQRIMGPVTYELETLEGRQVPRSWNVCHLRKYYV</sequence>
<dbReference type="InterPro" id="IPR041373">
    <property type="entry name" value="RT_RNaseH"/>
</dbReference>
<evidence type="ECO:0000313" key="9">
    <source>
        <dbReference type="Proteomes" id="UP001454036"/>
    </source>
</evidence>
<dbReference type="GO" id="GO:0003964">
    <property type="term" value="F:RNA-directed DNA polymerase activity"/>
    <property type="evidence" value="ECO:0007669"/>
    <property type="project" value="UniProtKB-KW"/>
</dbReference>
<protein>
    <recommendedName>
        <fullName evidence="7">Reverse transcriptase RNase H-like domain-containing protein</fullName>
    </recommendedName>
</protein>
<keyword evidence="6" id="KW-0695">RNA-directed DNA polymerase</keyword>
<evidence type="ECO:0000313" key="8">
    <source>
        <dbReference type="EMBL" id="GAA0146534.1"/>
    </source>
</evidence>
<evidence type="ECO:0000256" key="4">
    <source>
        <dbReference type="ARBA" id="ARBA00022759"/>
    </source>
</evidence>
<dbReference type="EMBL" id="BAABME010000944">
    <property type="protein sequence ID" value="GAA0146534.1"/>
    <property type="molecule type" value="Genomic_DNA"/>
</dbReference>
<dbReference type="InterPro" id="IPR043502">
    <property type="entry name" value="DNA/RNA_pol_sf"/>
</dbReference>
<dbReference type="Pfam" id="PF17917">
    <property type="entry name" value="RT_RNaseH"/>
    <property type="match status" value="1"/>
</dbReference>
<keyword evidence="2" id="KW-0548">Nucleotidyltransferase</keyword>
<dbReference type="GO" id="GO:0004519">
    <property type="term" value="F:endonuclease activity"/>
    <property type="evidence" value="ECO:0007669"/>
    <property type="project" value="UniProtKB-KW"/>
</dbReference>
<dbReference type="PANTHER" id="PTHR48475">
    <property type="entry name" value="RIBONUCLEASE H"/>
    <property type="match status" value="1"/>
</dbReference>
<keyword evidence="4" id="KW-0255">Endonuclease</keyword>
<dbReference type="SUPFAM" id="SSF56672">
    <property type="entry name" value="DNA/RNA polymerases"/>
    <property type="match status" value="1"/>
</dbReference>
<keyword evidence="9" id="KW-1185">Reference proteome</keyword>